<proteinExistence type="predicted"/>
<protein>
    <recommendedName>
        <fullName evidence="7">Glutathionylspermidine synthase pre-ATP-grasp-like domain-containing protein</fullName>
    </recommendedName>
</protein>
<evidence type="ECO:0000256" key="3">
    <source>
        <dbReference type="ARBA" id="ARBA00022741"/>
    </source>
</evidence>
<evidence type="ECO:0000256" key="4">
    <source>
        <dbReference type="ARBA" id="ARBA00022840"/>
    </source>
</evidence>
<dbReference type="Pfam" id="PF03738">
    <property type="entry name" value="GSP_synth"/>
    <property type="match status" value="1"/>
</dbReference>
<keyword evidence="6" id="KW-0732">Signal</keyword>
<keyword evidence="9" id="KW-1185">Reference proteome</keyword>
<evidence type="ECO:0000313" key="8">
    <source>
        <dbReference type="EMBL" id="GAA0331492.1"/>
    </source>
</evidence>
<comment type="caution">
    <text evidence="8">The sequence shown here is derived from an EMBL/GenBank/DDBJ whole genome shotgun (WGS) entry which is preliminary data.</text>
</comment>
<sequence length="176" mass="19614">MAEKARRRLRSSTVVLGGMGALAAALTSCGSEPDKRCVDPKSYDVAKGGSLRPYWDESAYYPFSLAEVEALEDVVAELHEMCLTAAGHIVDRDRFADLGITDARLAGLVAESWRRRDELPSVHGRFDLRYDGRGPATMLEYNADTPTSLVEAASAQWFWMEDRFPGYARFLPHVIR</sequence>
<evidence type="ECO:0000256" key="1">
    <source>
        <dbReference type="ARBA" id="ARBA00022598"/>
    </source>
</evidence>
<dbReference type="InterPro" id="IPR005494">
    <property type="entry name" value="GSPS_pre-ATP-grasp-like_dom"/>
</dbReference>
<dbReference type="PROSITE" id="PS51257">
    <property type="entry name" value="PROKAR_LIPOPROTEIN"/>
    <property type="match status" value="1"/>
</dbReference>
<gene>
    <name evidence="8" type="ORF">GCM10010319_04330</name>
</gene>
<evidence type="ECO:0000313" key="9">
    <source>
        <dbReference type="Proteomes" id="UP001500063"/>
    </source>
</evidence>
<keyword evidence="5" id="KW-0460">Magnesium</keyword>
<evidence type="ECO:0000256" key="5">
    <source>
        <dbReference type="ARBA" id="ARBA00022842"/>
    </source>
</evidence>
<feature type="signal peptide" evidence="6">
    <location>
        <begin position="1"/>
        <end position="23"/>
    </location>
</feature>
<dbReference type="SUPFAM" id="SSF56059">
    <property type="entry name" value="Glutathione synthetase ATP-binding domain-like"/>
    <property type="match status" value="1"/>
</dbReference>
<accession>A0ABN0WB52</accession>
<reference evidence="8 9" key="1">
    <citation type="journal article" date="2019" name="Int. J. Syst. Evol. Microbiol.">
        <title>The Global Catalogue of Microorganisms (GCM) 10K type strain sequencing project: providing services to taxonomists for standard genome sequencing and annotation.</title>
        <authorList>
            <consortium name="The Broad Institute Genomics Platform"/>
            <consortium name="The Broad Institute Genome Sequencing Center for Infectious Disease"/>
            <person name="Wu L."/>
            <person name="Ma J."/>
        </authorList>
    </citation>
    <scope>NUCLEOTIDE SEQUENCE [LARGE SCALE GENOMIC DNA]</scope>
    <source>
        <strain evidence="8 9">JCM 4565</strain>
    </source>
</reference>
<feature type="domain" description="Glutathionylspermidine synthase pre-ATP-grasp-like" evidence="7">
    <location>
        <begin position="48"/>
        <end position="164"/>
    </location>
</feature>
<keyword evidence="1" id="KW-0436">Ligase</keyword>
<dbReference type="Proteomes" id="UP001500063">
    <property type="component" value="Unassembled WGS sequence"/>
</dbReference>
<evidence type="ECO:0000259" key="7">
    <source>
        <dbReference type="Pfam" id="PF03738"/>
    </source>
</evidence>
<organism evidence="8 9">
    <name type="scientific">Streptomyces blastmyceticus</name>
    <dbReference type="NCBI Taxonomy" id="68180"/>
    <lineage>
        <taxon>Bacteria</taxon>
        <taxon>Bacillati</taxon>
        <taxon>Actinomycetota</taxon>
        <taxon>Actinomycetes</taxon>
        <taxon>Kitasatosporales</taxon>
        <taxon>Streptomycetaceae</taxon>
        <taxon>Streptomyces</taxon>
    </lineage>
</organism>
<feature type="chain" id="PRO_5046611320" description="Glutathionylspermidine synthase pre-ATP-grasp-like domain-containing protein" evidence="6">
    <location>
        <begin position="24"/>
        <end position="176"/>
    </location>
</feature>
<keyword evidence="3" id="KW-0547">Nucleotide-binding</keyword>
<evidence type="ECO:0000256" key="2">
    <source>
        <dbReference type="ARBA" id="ARBA00022723"/>
    </source>
</evidence>
<name>A0ABN0WB52_9ACTN</name>
<keyword evidence="4" id="KW-0067">ATP-binding</keyword>
<keyword evidence="2" id="KW-0479">Metal-binding</keyword>
<dbReference type="EMBL" id="BAAABW010000002">
    <property type="protein sequence ID" value="GAA0331492.1"/>
    <property type="molecule type" value="Genomic_DNA"/>
</dbReference>
<evidence type="ECO:0000256" key="6">
    <source>
        <dbReference type="SAM" id="SignalP"/>
    </source>
</evidence>